<dbReference type="InterPro" id="IPR036812">
    <property type="entry name" value="NAD(P)_OxRdtase_dom_sf"/>
</dbReference>
<proteinExistence type="predicted"/>
<keyword evidence="1" id="KW-0560">Oxidoreductase</keyword>
<dbReference type="Proteomes" id="UP000009026">
    <property type="component" value="Chromosome"/>
</dbReference>
<accession>A0A0H4WT84</accession>
<dbReference type="InterPro" id="IPR050523">
    <property type="entry name" value="AKR_Detox_Biosynth"/>
</dbReference>
<feature type="domain" description="NADP-dependent oxidoreductase" evidence="2">
    <location>
        <begin position="15"/>
        <end position="316"/>
    </location>
</feature>
<dbReference type="PATRIC" id="fig|1297742.4.peg.2939"/>
<dbReference type="KEGG" id="mym:A176_002911"/>
<evidence type="ECO:0000256" key="1">
    <source>
        <dbReference type="ARBA" id="ARBA00023002"/>
    </source>
</evidence>
<dbReference type="EMBL" id="CP012109">
    <property type="protein sequence ID" value="AKQ65999.1"/>
    <property type="molecule type" value="Genomic_DNA"/>
</dbReference>
<dbReference type="FunFam" id="3.20.20.100:FF:000004">
    <property type="entry name" value="Oxidoreductase, aldo/keto reductase"/>
    <property type="match status" value="1"/>
</dbReference>
<dbReference type="eggNOG" id="COG0667">
    <property type="taxonomic scope" value="Bacteria"/>
</dbReference>
<dbReference type="OrthoDB" id="5523216at2"/>
<dbReference type="CDD" id="cd19079">
    <property type="entry name" value="AKR_EcYajO-like"/>
    <property type="match status" value="1"/>
</dbReference>
<dbReference type="PANTHER" id="PTHR43364">
    <property type="entry name" value="NADH-SPECIFIC METHYLGLYOXAL REDUCTASE-RELATED"/>
    <property type="match status" value="1"/>
</dbReference>
<dbReference type="Gene3D" id="3.20.20.100">
    <property type="entry name" value="NADP-dependent oxidoreductase domain"/>
    <property type="match status" value="1"/>
</dbReference>
<sequence length="326" mass="36334">MKYTNLGRTGLRVSRLGLGCMSYGTPKWRPWVLDEEAAQPFFRRAVELGINFFDTADMYSQGVSEEVTGRALRRYARMDEVVVATKVYFPTGDGQNMRGLSRKHIVQGCEASLKRLGVEAIDLYQIHRMDPNTPLEETLAALDQLVSQGKVRYLGASSAYAWQFARALGVADLRGWTRFVSMQGHYNLVYREEEREMLPLCEAEGIGVIPWSPLARGLLAGSRKSLKDRDTTVRAKSDTLSPTLYDQPGDWDVVEANRSVAEKRNVPPAQTALAWLLSRPAVTAPIIGATKLEHLEDAVRAVDLKLTAEEVKALEAPYQPHAVRGL</sequence>
<dbReference type="GO" id="GO:0005829">
    <property type="term" value="C:cytosol"/>
    <property type="evidence" value="ECO:0007669"/>
    <property type="project" value="UniProtKB-ARBA"/>
</dbReference>
<evidence type="ECO:0000313" key="3">
    <source>
        <dbReference type="EMBL" id="AKQ65999.1"/>
    </source>
</evidence>
<evidence type="ECO:0000259" key="2">
    <source>
        <dbReference type="Pfam" id="PF00248"/>
    </source>
</evidence>
<dbReference type="RefSeq" id="WP_002636441.1">
    <property type="nucleotide sequence ID" value="NZ_CP012109.1"/>
</dbReference>
<dbReference type="PANTHER" id="PTHR43364:SF4">
    <property type="entry name" value="NAD(P)-LINKED OXIDOREDUCTASE SUPERFAMILY PROTEIN"/>
    <property type="match status" value="1"/>
</dbReference>
<dbReference type="Pfam" id="PF00248">
    <property type="entry name" value="Aldo_ket_red"/>
    <property type="match status" value="1"/>
</dbReference>
<organism evidence="3 4">
    <name type="scientific">Pseudomyxococcus hansupus</name>
    <dbReference type="NCBI Taxonomy" id="1297742"/>
    <lineage>
        <taxon>Bacteria</taxon>
        <taxon>Pseudomonadati</taxon>
        <taxon>Myxococcota</taxon>
        <taxon>Myxococcia</taxon>
        <taxon>Myxococcales</taxon>
        <taxon>Cystobacterineae</taxon>
        <taxon>Myxococcaceae</taxon>
        <taxon>Pseudomyxococcus</taxon>
    </lineage>
</organism>
<dbReference type="GO" id="GO:0016491">
    <property type="term" value="F:oxidoreductase activity"/>
    <property type="evidence" value="ECO:0007669"/>
    <property type="project" value="UniProtKB-KW"/>
</dbReference>
<name>A0A0H4WT84_9BACT</name>
<gene>
    <name evidence="3" type="ORF">A176_002911</name>
</gene>
<dbReference type="STRING" id="1297742.A176_002911"/>
<evidence type="ECO:0000313" key="4">
    <source>
        <dbReference type="Proteomes" id="UP000009026"/>
    </source>
</evidence>
<keyword evidence="4" id="KW-1185">Reference proteome</keyword>
<dbReference type="AlphaFoldDB" id="A0A0H4WT84"/>
<reference evidence="3 4" key="1">
    <citation type="journal article" date="2016" name="PLoS ONE">
        <title>Complete Genome Sequence and Comparative Genomics of a Novel Myxobacterium Myxococcus hansupus.</title>
        <authorList>
            <person name="Sharma G."/>
            <person name="Narwani T."/>
            <person name="Subramanian S."/>
        </authorList>
    </citation>
    <scope>NUCLEOTIDE SEQUENCE [LARGE SCALE GENOMIC DNA]</scope>
    <source>
        <strain evidence="4">mixupus</strain>
    </source>
</reference>
<protein>
    <submittedName>
        <fullName evidence="3">L-fuco-beta-pyranose dehydrogenase</fullName>
    </submittedName>
</protein>
<dbReference type="SUPFAM" id="SSF51430">
    <property type="entry name" value="NAD(P)-linked oxidoreductase"/>
    <property type="match status" value="1"/>
</dbReference>
<dbReference type="InterPro" id="IPR023210">
    <property type="entry name" value="NADP_OxRdtase_dom"/>
</dbReference>